<reference evidence="1 2" key="2">
    <citation type="submission" date="2018-11" db="EMBL/GenBank/DDBJ databases">
        <authorList>
            <consortium name="Pathogen Informatics"/>
        </authorList>
    </citation>
    <scope>NUCLEOTIDE SEQUENCE [LARGE SCALE GENOMIC DNA]</scope>
    <source>
        <strain evidence="1 2">MHpl1</strain>
    </source>
</reference>
<dbReference type="Proteomes" id="UP000268014">
    <property type="component" value="Unassembled WGS sequence"/>
</dbReference>
<reference evidence="3" key="1">
    <citation type="submission" date="2017-02" db="UniProtKB">
        <authorList>
            <consortium name="WormBaseParasite"/>
        </authorList>
    </citation>
    <scope>IDENTIFICATION</scope>
</reference>
<protein>
    <submittedName>
        <fullName evidence="3">PITH domain-containing protein</fullName>
    </submittedName>
</protein>
<organism evidence="3">
    <name type="scientific">Haemonchus placei</name>
    <name type="common">Barber's pole worm</name>
    <dbReference type="NCBI Taxonomy" id="6290"/>
    <lineage>
        <taxon>Eukaryota</taxon>
        <taxon>Metazoa</taxon>
        <taxon>Ecdysozoa</taxon>
        <taxon>Nematoda</taxon>
        <taxon>Chromadorea</taxon>
        <taxon>Rhabditida</taxon>
        <taxon>Rhabditina</taxon>
        <taxon>Rhabditomorpha</taxon>
        <taxon>Strongyloidea</taxon>
        <taxon>Trichostrongylidae</taxon>
        <taxon>Haemonchus</taxon>
    </lineage>
</organism>
<dbReference type="EMBL" id="UZAF01019546">
    <property type="protein sequence ID" value="VDO61301.1"/>
    <property type="molecule type" value="Genomic_DNA"/>
</dbReference>
<keyword evidence="2" id="KW-1185">Reference proteome</keyword>
<accession>A0A0N4WXZ7</accession>
<evidence type="ECO:0000313" key="1">
    <source>
        <dbReference type="EMBL" id="VDO61301.1"/>
    </source>
</evidence>
<dbReference type="WBParaSite" id="HPLM_0001671601-mRNA-1">
    <property type="protein sequence ID" value="HPLM_0001671601-mRNA-1"/>
    <property type="gene ID" value="HPLM_0001671601"/>
</dbReference>
<evidence type="ECO:0000313" key="3">
    <source>
        <dbReference type="WBParaSite" id="HPLM_0001671601-mRNA-1"/>
    </source>
</evidence>
<sequence length="122" mass="13396">MSPTRESVHVANKAWALFDDDDVDADVYLTMSECKDDIRMISFSSPSKQPGVVYPGKLSDTSSLPLHLCQNLMAIPAIRLGSMKISIGHANLEKEVPADQFCVGNGNMRNWKATGRVRAMAK</sequence>
<gene>
    <name evidence="1" type="ORF">HPLM_LOCUS16708</name>
</gene>
<dbReference type="OrthoDB" id="10550022at2759"/>
<proteinExistence type="predicted"/>
<name>A0A0N4WXZ7_HAEPC</name>
<dbReference type="AlphaFoldDB" id="A0A0N4WXZ7"/>
<evidence type="ECO:0000313" key="2">
    <source>
        <dbReference type="Proteomes" id="UP000268014"/>
    </source>
</evidence>